<evidence type="ECO:0000313" key="6">
    <source>
        <dbReference type="Proteomes" id="UP000092574"/>
    </source>
</evidence>
<organism evidence="5 6">
    <name type="scientific">Blautia pseudococcoides</name>
    <dbReference type="NCBI Taxonomy" id="1796616"/>
    <lineage>
        <taxon>Bacteria</taxon>
        <taxon>Bacillati</taxon>
        <taxon>Bacillota</taxon>
        <taxon>Clostridia</taxon>
        <taxon>Lachnospirales</taxon>
        <taxon>Lachnospiraceae</taxon>
        <taxon>Blautia</taxon>
    </lineage>
</organism>
<dbReference type="PROSITE" id="PS01124">
    <property type="entry name" value="HTH_ARAC_FAMILY_2"/>
    <property type="match status" value="1"/>
</dbReference>
<dbReference type="SUPFAM" id="SSF51215">
    <property type="entry name" value="Regulatory protein AraC"/>
    <property type="match status" value="1"/>
</dbReference>
<dbReference type="InterPro" id="IPR009057">
    <property type="entry name" value="Homeodomain-like_sf"/>
</dbReference>
<keyword evidence="3" id="KW-0804">Transcription</keyword>
<dbReference type="SMART" id="SM00342">
    <property type="entry name" value="HTH_ARAC"/>
    <property type="match status" value="1"/>
</dbReference>
<dbReference type="InterPro" id="IPR018060">
    <property type="entry name" value="HTH_AraC"/>
</dbReference>
<gene>
    <name evidence="5" type="ORF">A4V09_07465</name>
</gene>
<reference evidence="5" key="1">
    <citation type="submission" date="2017-04" db="EMBL/GenBank/DDBJ databases">
        <title>Complete Genome Sequences of Twelve Strains of a Stable Defined Moderately Diverse Mouse Microbiota 2 (sDMDMm2).</title>
        <authorList>
            <person name="Uchimura Y."/>
            <person name="Wyss M."/>
            <person name="Brugiroux S."/>
            <person name="Limenitakis J.P."/>
            <person name="Stecher B."/>
            <person name="McCoy K.D."/>
            <person name="Macpherson A.J."/>
        </authorList>
    </citation>
    <scope>NUCLEOTIDE SEQUENCE</scope>
    <source>
        <strain evidence="5">YL58</strain>
    </source>
</reference>
<dbReference type="InterPro" id="IPR037923">
    <property type="entry name" value="HTH-like"/>
</dbReference>
<dbReference type="Pfam" id="PF02311">
    <property type="entry name" value="AraC_binding"/>
    <property type="match status" value="1"/>
</dbReference>
<dbReference type="EMBL" id="CP015405">
    <property type="protein sequence ID" value="ANU75617.1"/>
    <property type="molecule type" value="Genomic_DNA"/>
</dbReference>
<dbReference type="PANTHER" id="PTHR43280:SF28">
    <property type="entry name" value="HTH-TYPE TRANSCRIPTIONAL ACTIVATOR RHAS"/>
    <property type="match status" value="1"/>
</dbReference>
<dbReference type="STRING" id="1796616.A4V09_07465"/>
<accession>A0A1C7I7G6</accession>
<evidence type="ECO:0000256" key="2">
    <source>
        <dbReference type="ARBA" id="ARBA00023125"/>
    </source>
</evidence>
<evidence type="ECO:0000256" key="1">
    <source>
        <dbReference type="ARBA" id="ARBA00023015"/>
    </source>
</evidence>
<dbReference type="GO" id="GO:0003700">
    <property type="term" value="F:DNA-binding transcription factor activity"/>
    <property type="evidence" value="ECO:0007669"/>
    <property type="project" value="InterPro"/>
</dbReference>
<dbReference type="OrthoDB" id="2329780at2"/>
<dbReference type="Proteomes" id="UP000092574">
    <property type="component" value="Chromosome"/>
</dbReference>
<evidence type="ECO:0000313" key="5">
    <source>
        <dbReference type="EMBL" id="ANU75617.1"/>
    </source>
</evidence>
<evidence type="ECO:0000259" key="4">
    <source>
        <dbReference type="PROSITE" id="PS01124"/>
    </source>
</evidence>
<proteinExistence type="predicted"/>
<evidence type="ECO:0000256" key="3">
    <source>
        <dbReference type="ARBA" id="ARBA00023163"/>
    </source>
</evidence>
<sequence length="358" mass="41418">MTKNNETSLIQESGLEYFQIDQTVHLKLHTPLHITVKYNMQTENGIVANALCVSPTGSTYTPPSVSNSYLSIEHKHDFFELLVVLKGKVYQEIEGQSYLYSAGSCCLINRNVSHAEKFSEDGTLFYLEFSTEFITDFIEHSQSTFFQGAPKISNSLFTFMEENLLSDHHKNYLDFFPVYQNYYEAASDKNIYVHGRKNTSHLHRIANDLIANLFLPRLGSEYIIKGLLYELFDYLDTKEAFHIIPVSLHTKNDALLFSRIRHLMEDTHGRMTRTGLEQTLHYSGNYLNSIIKKNTGMSLFEYGKDFAMNEAARLLVETDQTIASIMENLHFSNWGHFNQLFTKQFGMLPSKYREQRKK</sequence>
<keyword evidence="6" id="KW-1185">Reference proteome</keyword>
<dbReference type="InterPro" id="IPR014710">
    <property type="entry name" value="RmlC-like_jellyroll"/>
</dbReference>
<dbReference type="AlphaFoldDB" id="A0A1C7I7G6"/>
<dbReference type="KEGG" id="byl:A4V09_07465"/>
<dbReference type="RefSeq" id="WP_065541808.1">
    <property type="nucleotide sequence ID" value="NZ_CP015405.2"/>
</dbReference>
<dbReference type="Gene3D" id="1.10.10.60">
    <property type="entry name" value="Homeodomain-like"/>
    <property type="match status" value="2"/>
</dbReference>
<name>A0A1C7I7G6_9FIRM</name>
<dbReference type="InterPro" id="IPR003313">
    <property type="entry name" value="AraC-bd"/>
</dbReference>
<dbReference type="GO" id="GO:0043565">
    <property type="term" value="F:sequence-specific DNA binding"/>
    <property type="evidence" value="ECO:0007669"/>
    <property type="project" value="InterPro"/>
</dbReference>
<keyword evidence="1" id="KW-0805">Transcription regulation</keyword>
<protein>
    <recommendedName>
        <fullName evidence="4">HTH araC/xylS-type domain-containing protein</fullName>
    </recommendedName>
</protein>
<dbReference type="SUPFAM" id="SSF46689">
    <property type="entry name" value="Homeodomain-like"/>
    <property type="match status" value="1"/>
</dbReference>
<feature type="domain" description="HTH araC/xylS-type" evidence="4">
    <location>
        <begin position="258"/>
        <end position="355"/>
    </location>
</feature>
<dbReference type="PANTHER" id="PTHR43280">
    <property type="entry name" value="ARAC-FAMILY TRANSCRIPTIONAL REGULATOR"/>
    <property type="match status" value="1"/>
</dbReference>
<dbReference type="Gene3D" id="2.60.120.10">
    <property type="entry name" value="Jelly Rolls"/>
    <property type="match status" value="1"/>
</dbReference>
<dbReference type="Pfam" id="PF12833">
    <property type="entry name" value="HTH_18"/>
    <property type="match status" value="1"/>
</dbReference>
<keyword evidence="2" id="KW-0238">DNA-binding</keyword>